<protein>
    <submittedName>
        <fullName evidence="1">Uncharacterized protein</fullName>
    </submittedName>
</protein>
<evidence type="ECO:0000313" key="2">
    <source>
        <dbReference type="Proteomes" id="UP000308133"/>
    </source>
</evidence>
<comment type="caution">
    <text evidence="1">The sequence shown here is derived from an EMBL/GenBank/DDBJ whole genome shotgun (WGS) entry which is preliminary data.</text>
</comment>
<dbReference type="EMBL" id="PTQR01000080">
    <property type="protein sequence ID" value="TKX21622.1"/>
    <property type="molecule type" value="Genomic_DNA"/>
</dbReference>
<dbReference type="Proteomes" id="UP000308133">
    <property type="component" value="Unassembled WGS sequence"/>
</dbReference>
<accession>A0A4V6DTQ7</accession>
<organism evidence="1 2">
    <name type="scientific">Elsinoe australis</name>
    <dbReference type="NCBI Taxonomy" id="40998"/>
    <lineage>
        <taxon>Eukaryota</taxon>
        <taxon>Fungi</taxon>
        <taxon>Dikarya</taxon>
        <taxon>Ascomycota</taxon>
        <taxon>Pezizomycotina</taxon>
        <taxon>Dothideomycetes</taxon>
        <taxon>Dothideomycetidae</taxon>
        <taxon>Myriangiales</taxon>
        <taxon>Elsinoaceae</taxon>
        <taxon>Elsinoe</taxon>
    </lineage>
</organism>
<name>A0A4V6DTQ7_9PEZI</name>
<sequence length="89" mass="9688">MCRDVDFGGAPSNVVLIDSGATNYGPRKVPLQVDKRIDRSTDVGIEPLLEPSPVLSVPGRKNQTNYVIMIIKLQDEMGLRGGQLDVVHS</sequence>
<reference evidence="1 2" key="1">
    <citation type="submission" date="2018-02" db="EMBL/GenBank/DDBJ databases">
        <title>Draft genome sequences of Elsinoe sp., causing black scab on jojoba.</title>
        <authorList>
            <person name="Stodart B."/>
            <person name="Jeffress S."/>
            <person name="Ash G."/>
            <person name="Arun Chinnappa K."/>
        </authorList>
    </citation>
    <scope>NUCLEOTIDE SEQUENCE [LARGE SCALE GENOMIC DNA]</scope>
    <source>
        <strain evidence="1 2">Hillstone_2</strain>
    </source>
</reference>
<gene>
    <name evidence="1" type="ORF">C1H76_6118</name>
</gene>
<proteinExistence type="predicted"/>
<evidence type="ECO:0000313" key="1">
    <source>
        <dbReference type="EMBL" id="TKX21622.1"/>
    </source>
</evidence>
<dbReference type="AlphaFoldDB" id="A0A4V6DTQ7"/>